<dbReference type="NCBIfam" id="TIGR01198">
    <property type="entry name" value="pgl"/>
    <property type="match status" value="1"/>
</dbReference>
<evidence type="ECO:0000256" key="1">
    <source>
        <dbReference type="ARBA" id="ARBA00000832"/>
    </source>
</evidence>
<dbReference type="InterPro" id="IPR005900">
    <property type="entry name" value="6-phosphogluconolactonase_DevB"/>
</dbReference>
<dbReference type="AlphaFoldDB" id="B8JCA5"/>
<name>B8JCA5_ANAD2</name>
<dbReference type="InterPro" id="IPR039104">
    <property type="entry name" value="6PGL"/>
</dbReference>
<dbReference type="GO" id="GO:0005975">
    <property type="term" value="P:carbohydrate metabolic process"/>
    <property type="evidence" value="ECO:0007669"/>
    <property type="project" value="UniProtKB-UniRule"/>
</dbReference>
<dbReference type="RefSeq" id="WP_012633641.1">
    <property type="nucleotide sequence ID" value="NC_011891.1"/>
</dbReference>
<evidence type="ECO:0000256" key="3">
    <source>
        <dbReference type="ARBA" id="ARBA00004961"/>
    </source>
</evidence>
<dbReference type="InterPro" id="IPR037171">
    <property type="entry name" value="NagB/RpiA_transferase-like"/>
</dbReference>
<evidence type="ECO:0000256" key="7">
    <source>
        <dbReference type="RuleBase" id="RU365095"/>
    </source>
</evidence>
<dbReference type="SUPFAM" id="SSF100950">
    <property type="entry name" value="NagB/RpiA/CoA transferase-like"/>
    <property type="match status" value="1"/>
</dbReference>
<keyword evidence="10" id="KW-1185">Reference proteome</keyword>
<comment type="catalytic activity">
    <reaction evidence="1 7">
        <text>6-phospho-D-glucono-1,5-lactone + H2O = 6-phospho-D-gluconate + H(+)</text>
        <dbReference type="Rhea" id="RHEA:12556"/>
        <dbReference type="ChEBI" id="CHEBI:15377"/>
        <dbReference type="ChEBI" id="CHEBI:15378"/>
        <dbReference type="ChEBI" id="CHEBI:57955"/>
        <dbReference type="ChEBI" id="CHEBI:58759"/>
        <dbReference type="EC" id="3.1.1.31"/>
    </reaction>
</comment>
<evidence type="ECO:0000256" key="2">
    <source>
        <dbReference type="ARBA" id="ARBA00002681"/>
    </source>
</evidence>
<dbReference type="KEGG" id="acp:A2cp1_2507"/>
<dbReference type="Gene3D" id="3.40.50.1360">
    <property type="match status" value="1"/>
</dbReference>
<comment type="function">
    <text evidence="2 7">Hydrolysis of 6-phosphogluconolactone to 6-phosphogluconate.</text>
</comment>
<dbReference type="GO" id="GO:0006098">
    <property type="term" value="P:pentose-phosphate shunt"/>
    <property type="evidence" value="ECO:0007669"/>
    <property type="project" value="UniProtKB-UniPathway"/>
</dbReference>
<dbReference type="PANTHER" id="PTHR11054">
    <property type="entry name" value="6-PHOSPHOGLUCONOLACTONASE"/>
    <property type="match status" value="1"/>
</dbReference>
<gene>
    <name evidence="7" type="primary">pgl</name>
    <name evidence="9" type="ordered locus">A2cp1_2507</name>
</gene>
<evidence type="ECO:0000313" key="10">
    <source>
        <dbReference type="Proteomes" id="UP000007089"/>
    </source>
</evidence>
<keyword evidence="7" id="KW-0378">Hydrolase</keyword>
<feature type="domain" description="Glucosamine/galactosamine-6-phosphate isomerase" evidence="8">
    <location>
        <begin position="14"/>
        <end position="233"/>
    </location>
</feature>
<organism evidence="9 10">
    <name type="scientific">Anaeromyxobacter dehalogenans (strain ATCC BAA-258 / DSM 21875 / 2CP-1)</name>
    <dbReference type="NCBI Taxonomy" id="455488"/>
    <lineage>
        <taxon>Bacteria</taxon>
        <taxon>Pseudomonadati</taxon>
        <taxon>Myxococcota</taxon>
        <taxon>Myxococcia</taxon>
        <taxon>Myxococcales</taxon>
        <taxon>Cystobacterineae</taxon>
        <taxon>Anaeromyxobacteraceae</taxon>
        <taxon>Anaeromyxobacter</taxon>
    </lineage>
</organism>
<sequence>MARPPGPALVRAADAAALARVAAEEVARRAEEAVAARGRFAIALAGGSTPRALYALLADPAAPWRERVPWARTEIWFGDERCVPPDHPDSNYRTAGEALLEHVPAAAVHRIEGERPPAEAAAGYEAALRRAADPDGSPPRLDLVLLGLGADGHTASLFPGSPALDERARWVAAPFVPAVGAHRITLTLPVLERARAIAFLVSGAEKRAALGRLLAPGTPSIPAARVRPLDGALLVLADRAAAG</sequence>
<protein>
    <recommendedName>
        <fullName evidence="6 7">6-phosphogluconolactonase</fullName>
        <shortName evidence="7">6PGL</shortName>
        <ecNumber evidence="5 7">3.1.1.31</ecNumber>
    </recommendedName>
</protein>
<dbReference type="HOGENOM" id="CLU_053947_2_0_7"/>
<dbReference type="EC" id="3.1.1.31" evidence="5 7"/>
<dbReference type="PANTHER" id="PTHR11054:SF0">
    <property type="entry name" value="6-PHOSPHOGLUCONOLACTONASE"/>
    <property type="match status" value="1"/>
</dbReference>
<evidence type="ECO:0000259" key="8">
    <source>
        <dbReference type="Pfam" id="PF01182"/>
    </source>
</evidence>
<evidence type="ECO:0000313" key="9">
    <source>
        <dbReference type="EMBL" id="ACL65845.1"/>
    </source>
</evidence>
<reference evidence="9" key="1">
    <citation type="submission" date="2009-01" db="EMBL/GenBank/DDBJ databases">
        <title>Complete sequence of Anaeromyxobacter dehalogenans 2CP-1.</title>
        <authorList>
            <consortium name="US DOE Joint Genome Institute"/>
            <person name="Lucas S."/>
            <person name="Copeland A."/>
            <person name="Lapidus A."/>
            <person name="Glavina del Rio T."/>
            <person name="Dalin E."/>
            <person name="Tice H."/>
            <person name="Bruce D."/>
            <person name="Goodwin L."/>
            <person name="Pitluck S."/>
            <person name="Saunders E."/>
            <person name="Brettin T."/>
            <person name="Detter J.C."/>
            <person name="Han C."/>
            <person name="Larimer F."/>
            <person name="Land M."/>
            <person name="Hauser L."/>
            <person name="Kyrpides N."/>
            <person name="Ovchinnikova G."/>
            <person name="Beliaev A.S."/>
            <person name="Richardson P."/>
        </authorList>
    </citation>
    <scope>NUCLEOTIDE SEQUENCE</scope>
    <source>
        <strain evidence="9">2CP-1</strain>
    </source>
</reference>
<proteinExistence type="inferred from homology"/>
<dbReference type="Pfam" id="PF01182">
    <property type="entry name" value="Glucosamine_iso"/>
    <property type="match status" value="1"/>
</dbReference>
<comment type="similarity">
    <text evidence="4 7">Belongs to the glucosamine/galactosamine-6-phosphate isomerase family. 6-phosphogluconolactonase subfamily.</text>
</comment>
<dbReference type="Proteomes" id="UP000007089">
    <property type="component" value="Chromosome"/>
</dbReference>
<dbReference type="UniPathway" id="UPA00115">
    <property type="reaction ID" value="UER00409"/>
</dbReference>
<dbReference type="CDD" id="cd01400">
    <property type="entry name" value="6PGL"/>
    <property type="match status" value="1"/>
</dbReference>
<evidence type="ECO:0000256" key="5">
    <source>
        <dbReference type="ARBA" id="ARBA00013198"/>
    </source>
</evidence>
<dbReference type="EMBL" id="CP001359">
    <property type="protein sequence ID" value="ACL65845.1"/>
    <property type="molecule type" value="Genomic_DNA"/>
</dbReference>
<dbReference type="InterPro" id="IPR006148">
    <property type="entry name" value="Glc/Gal-6P_isomerase"/>
</dbReference>
<accession>B8JCA5</accession>
<dbReference type="GO" id="GO:0017057">
    <property type="term" value="F:6-phosphogluconolactonase activity"/>
    <property type="evidence" value="ECO:0007669"/>
    <property type="project" value="UniProtKB-UniRule"/>
</dbReference>
<comment type="pathway">
    <text evidence="3 7">Carbohydrate degradation; pentose phosphate pathway; D-ribulose 5-phosphate from D-glucose 6-phosphate (oxidative stage): step 2/3.</text>
</comment>
<evidence type="ECO:0000256" key="4">
    <source>
        <dbReference type="ARBA" id="ARBA00010662"/>
    </source>
</evidence>
<evidence type="ECO:0000256" key="6">
    <source>
        <dbReference type="ARBA" id="ARBA00020337"/>
    </source>
</evidence>